<dbReference type="Proteomes" id="UP001066276">
    <property type="component" value="Chromosome 2_1"/>
</dbReference>
<keyword evidence="3" id="KW-1185">Reference proteome</keyword>
<reference evidence="2" key="1">
    <citation type="journal article" date="2022" name="bioRxiv">
        <title>Sequencing and chromosome-scale assembly of the giantPleurodeles waltlgenome.</title>
        <authorList>
            <person name="Brown T."/>
            <person name="Elewa A."/>
            <person name="Iarovenko S."/>
            <person name="Subramanian E."/>
            <person name="Araus A.J."/>
            <person name="Petzold A."/>
            <person name="Susuki M."/>
            <person name="Suzuki K.-i.T."/>
            <person name="Hayashi T."/>
            <person name="Toyoda A."/>
            <person name="Oliveira C."/>
            <person name="Osipova E."/>
            <person name="Leigh N.D."/>
            <person name="Simon A."/>
            <person name="Yun M.H."/>
        </authorList>
    </citation>
    <scope>NUCLEOTIDE SEQUENCE</scope>
    <source>
        <strain evidence="2">20211129_DDA</strain>
        <tissue evidence="2">Liver</tissue>
    </source>
</reference>
<sequence>MLPSWPLSLKQLPLPESLDQCPCVGPGLTHTEDLVNLFSRSALREQAGEGHAFDSHWAGQECLLPHAACLRSHEAADAPLRGWARGGRARASPGEPSAPLDHDAAMTPIRRQNCASKRVMSDHRRHPHWTVVQS</sequence>
<comment type="caution">
    <text evidence="2">The sequence shown here is derived from an EMBL/GenBank/DDBJ whole genome shotgun (WGS) entry which is preliminary data.</text>
</comment>
<feature type="region of interest" description="Disordered" evidence="1">
    <location>
        <begin position="84"/>
        <end position="107"/>
    </location>
</feature>
<protein>
    <submittedName>
        <fullName evidence="2">Uncharacterized protein</fullName>
    </submittedName>
</protein>
<name>A0AAV7VJU3_PLEWA</name>
<accession>A0AAV7VJU3</accession>
<evidence type="ECO:0000313" key="3">
    <source>
        <dbReference type="Proteomes" id="UP001066276"/>
    </source>
</evidence>
<evidence type="ECO:0000313" key="2">
    <source>
        <dbReference type="EMBL" id="KAJ1201577.1"/>
    </source>
</evidence>
<proteinExistence type="predicted"/>
<dbReference type="AlphaFoldDB" id="A0AAV7VJU3"/>
<organism evidence="2 3">
    <name type="scientific">Pleurodeles waltl</name>
    <name type="common">Iberian ribbed newt</name>
    <dbReference type="NCBI Taxonomy" id="8319"/>
    <lineage>
        <taxon>Eukaryota</taxon>
        <taxon>Metazoa</taxon>
        <taxon>Chordata</taxon>
        <taxon>Craniata</taxon>
        <taxon>Vertebrata</taxon>
        <taxon>Euteleostomi</taxon>
        <taxon>Amphibia</taxon>
        <taxon>Batrachia</taxon>
        <taxon>Caudata</taxon>
        <taxon>Salamandroidea</taxon>
        <taxon>Salamandridae</taxon>
        <taxon>Pleurodelinae</taxon>
        <taxon>Pleurodeles</taxon>
    </lineage>
</organism>
<evidence type="ECO:0000256" key="1">
    <source>
        <dbReference type="SAM" id="MobiDB-lite"/>
    </source>
</evidence>
<gene>
    <name evidence="2" type="ORF">NDU88_005385</name>
</gene>
<dbReference type="EMBL" id="JANPWB010000003">
    <property type="protein sequence ID" value="KAJ1201577.1"/>
    <property type="molecule type" value="Genomic_DNA"/>
</dbReference>